<proteinExistence type="predicted"/>
<evidence type="ECO:0000313" key="1">
    <source>
        <dbReference type="EMBL" id="RKR79890.1"/>
    </source>
</evidence>
<evidence type="ECO:0000313" key="2">
    <source>
        <dbReference type="Proteomes" id="UP000274762"/>
    </source>
</evidence>
<gene>
    <name evidence="1" type="ORF">DFJ75_5033</name>
</gene>
<dbReference type="AlphaFoldDB" id="A0A495IT91"/>
<dbReference type="RefSeq" id="WP_023960022.1">
    <property type="nucleotide sequence ID" value="NZ_CBCRXS010000021.1"/>
</dbReference>
<organism evidence="1 2">
    <name type="scientific">Williamsia marianensis</name>
    <dbReference type="NCBI Taxonomy" id="85044"/>
    <lineage>
        <taxon>Bacteria</taxon>
        <taxon>Bacillati</taxon>
        <taxon>Actinomycetota</taxon>
        <taxon>Actinomycetes</taxon>
        <taxon>Mycobacteriales</taxon>
        <taxon>Nocardiaceae</taxon>
        <taxon>Williamsia</taxon>
    </lineage>
</organism>
<dbReference type="Proteomes" id="UP000274762">
    <property type="component" value="Unassembled WGS sequence"/>
</dbReference>
<reference evidence="1 2" key="1">
    <citation type="submission" date="2018-10" db="EMBL/GenBank/DDBJ databases">
        <title>Sequencing the genomes of 1000 actinobacteria strains.</title>
        <authorList>
            <person name="Klenk H.-P."/>
        </authorList>
    </citation>
    <scope>NUCLEOTIDE SEQUENCE [LARGE SCALE GENOMIC DNA]</scope>
    <source>
        <strain evidence="1 2">DSM 44343</strain>
    </source>
</reference>
<comment type="caution">
    <text evidence="1">The sequence shown here is derived from an EMBL/GenBank/DDBJ whole genome shotgun (WGS) entry which is preliminary data.</text>
</comment>
<accession>A0A495IT91</accession>
<name>A0A495IT91_WILMA</name>
<dbReference type="EMBL" id="RBKV01000002">
    <property type="protein sequence ID" value="RKR79890.1"/>
    <property type="molecule type" value="Genomic_DNA"/>
</dbReference>
<dbReference type="OrthoDB" id="4144896at2"/>
<evidence type="ECO:0008006" key="3">
    <source>
        <dbReference type="Google" id="ProtNLM"/>
    </source>
</evidence>
<sequence>MTASDPETVAAAAVAQVPFRRPWTIEAAIATLSLERDRPITLHDLPPDLVDECSAAWVPTANSDQVYVRPDLTGVPREIAIGHELGHILLQHTLSAEERESYLASLFPLMPARIVANVLTLPCSLARSNYEHPFELQAEWFARLLIARADEYRDTIIPANATAAQRRMLEKAAQTFGWP</sequence>
<protein>
    <recommendedName>
        <fullName evidence="3">IrrE N-terminal-like domain-containing protein</fullName>
    </recommendedName>
</protein>